<protein>
    <recommendedName>
        <fullName evidence="2">GH64 domain-containing protein</fullName>
    </recommendedName>
</protein>
<dbReference type="PRINTS" id="PR01228">
    <property type="entry name" value="EGGSHELL"/>
</dbReference>
<dbReference type="Gene3D" id="2.60.110.10">
    <property type="entry name" value="Thaumatin"/>
    <property type="match status" value="1"/>
</dbReference>
<dbReference type="Gene3D" id="3.30.920.50">
    <property type="entry name" value="Beta-1,3-glucanase, C-terminal domain"/>
    <property type="match status" value="1"/>
</dbReference>
<feature type="domain" description="GH64" evidence="2">
    <location>
        <begin position="275"/>
        <end position="642"/>
    </location>
</feature>
<dbReference type="InterPro" id="IPR000084">
    <property type="entry name" value="PE-PGRS_N"/>
</dbReference>
<dbReference type="CDD" id="cd09214">
    <property type="entry name" value="GH64-like"/>
    <property type="match status" value="1"/>
</dbReference>
<sequence>MSFVSVAPELVATAASDLARIGSSISTANAAAASSTTMLLAAAEDEVSAAIAAFLAEHGQAYQTVSAQAAAVHQRFVQAITAGTGAYAVAEAASASPLQLLEESVLGVINAPFKTLLGRPLIGHGTDGAPGTGQAGGPGGILWGNGGNGGSGAPGQNGGAGGAAGLFGHGGAGGAGGTGLTGTSTSVPGQTGGVGGAGGAGGVGGRGGLIYGNGGAGGAGGLGGTGGVGGPADGSGFFGAGGPGGTGGLGGAGGAPGLLGIAGQTGFTGADGLPGGFRLGPIVNNTGLSDTEVYLTLLGQTTPGHWSWVDQNGVAHAIDHSAANAPDHLTHNGVNYANMSFTLADATNLSIPSEFQGARIFVSLKNPLYIGIAPDNSGWAGLEPFNPVDPNYNTVYDWYEMTYKYGQVHFGGNTTQVDQFGLPFTFTLAQQSTGFADTRGITLSRADVFQQYAATLPSEFQALMLSDSNGELLRIVAPRTAQPGGLATWLDQPIDQFWTHYQANQFLYNGPGYTVTGGVDSNTHQFVYTVTPDGGTGSTFTMAKPTTAQTFAADGPFVGSDTQGAFLAELNAAFNRGVALTPDQWADVAAYYPTGGRWNNWAQFFHTINIDNLAYGFPYDDVNSQSSVLILSNSQPPTQLSFVLG</sequence>
<dbReference type="InterPro" id="IPR032477">
    <property type="entry name" value="Glyco_hydro_64"/>
</dbReference>
<dbReference type="AlphaFoldDB" id="A0A7I9YPH0"/>
<dbReference type="InterPro" id="IPR038332">
    <property type="entry name" value="PPE_sf"/>
</dbReference>
<dbReference type="Pfam" id="PF00934">
    <property type="entry name" value="PE"/>
    <property type="match status" value="1"/>
</dbReference>
<dbReference type="InterPro" id="IPR042517">
    <property type="entry name" value="Glyco_hydro_64_N_2"/>
</dbReference>
<feature type="region of interest" description="Disordered" evidence="1">
    <location>
        <begin position="127"/>
        <end position="156"/>
    </location>
</feature>
<proteinExistence type="predicted"/>
<dbReference type="RefSeq" id="WP_163712283.1">
    <property type="nucleotide sequence ID" value="NZ_BLKZ01000001.1"/>
</dbReference>
<dbReference type="InterPro" id="IPR037176">
    <property type="entry name" value="Osmotin/thaumatin-like_sf"/>
</dbReference>
<evidence type="ECO:0000256" key="1">
    <source>
        <dbReference type="SAM" id="MobiDB-lite"/>
    </source>
</evidence>
<dbReference type="PROSITE" id="PS52006">
    <property type="entry name" value="GH64"/>
    <property type="match status" value="1"/>
</dbReference>
<dbReference type="EMBL" id="BLKZ01000001">
    <property type="protein sequence ID" value="GFG90518.1"/>
    <property type="molecule type" value="Genomic_DNA"/>
</dbReference>
<comment type="caution">
    <text evidence="3">The sequence shown here is derived from an EMBL/GenBank/DDBJ whole genome shotgun (WGS) entry which is preliminary data.</text>
</comment>
<keyword evidence="4" id="KW-1185">Reference proteome</keyword>
<dbReference type="InterPro" id="IPR037398">
    <property type="entry name" value="Glyco_hydro_64_fam"/>
</dbReference>
<dbReference type="Proteomes" id="UP000465360">
    <property type="component" value="Unassembled WGS sequence"/>
</dbReference>
<evidence type="ECO:0000259" key="2">
    <source>
        <dbReference type="PROSITE" id="PS52006"/>
    </source>
</evidence>
<accession>A0A7I9YPH0</accession>
<dbReference type="SUPFAM" id="SSF140459">
    <property type="entry name" value="PE/PPE dimer-like"/>
    <property type="match status" value="1"/>
</dbReference>
<dbReference type="Gene3D" id="1.10.287.850">
    <property type="entry name" value="HP0062-like domain"/>
    <property type="match status" value="1"/>
</dbReference>
<dbReference type="PANTHER" id="PTHR38165:SF1">
    <property type="entry name" value="GLUCANASE B"/>
    <property type="match status" value="1"/>
</dbReference>
<dbReference type="Pfam" id="PF16483">
    <property type="entry name" value="Glyco_hydro_64"/>
    <property type="match status" value="1"/>
</dbReference>
<organism evidence="3 4">
    <name type="scientific">Mycobacterium bourgelatii</name>
    <dbReference type="NCBI Taxonomy" id="1273442"/>
    <lineage>
        <taxon>Bacteria</taxon>
        <taxon>Bacillati</taxon>
        <taxon>Actinomycetota</taxon>
        <taxon>Actinomycetes</taxon>
        <taxon>Mycobacteriales</taxon>
        <taxon>Mycobacteriaceae</taxon>
        <taxon>Mycobacterium</taxon>
    </lineage>
</organism>
<dbReference type="PANTHER" id="PTHR38165">
    <property type="match status" value="1"/>
</dbReference>
<reference evidence="3 4" key="1">
    <citation type="journal article" date="2019" name="Emerg. Microbes Infect.">
        <title>Comprehensive subspecies identification of 175 nontuberculous mycobacteria species based on 7547 genomic profiles.</title>
        <authorList>
            <person name="Matsumoto Y."/>
            <person name="Kinjo T."/>
            <person name="Motooka D."/>
            <person name="Nabeya D."/>
            <person name="Jung N."/>
            <person name="Uechi K."/>
            <person name="Horii T."/>
            <person name="Iida T."/>
            <person name="Fujita J."/>
            <person name="Nakamura S."/>
        </authorList>
    </citation>
    <scope>NUCLEOTIDE SEQUENCE [LARGE SCALE GENOMIC DNA]</scope>
    <source>
        <strain evidence="3 4">JCM 30725</strain>
    </source>
</reference>
<name>A0A7I9YPH0_MYCBU</name>
<gene>
    <name evidence="3" type="ORF">MBOU_25600</name>
</gene>
<evidence type="ECO:0000313" key="3">
    <source>
        <dbReference type="EMBL" id="GFG90518.1"/>
    </source>
</evidence>
<evidence type="ECO:0000313" key="4">
    <source>
        <dbReference type="Proteomes" id="UP000465360"/>
    </source>
</evidence>